<dbReference type="Proteomes" id="UP000219336">
    <property type="component" value="Unassembled WGS sequence"/>
</dbReference>
<keyword evidence="2" id="KW-1185">Reference proteome</keyword>
<evidence type="ECO:0000313" key="1">
    <source>
        <dbReference type="EMBL" id="SNX50232.1"/>
    </source>
</evidence>
<protein>
    <submittedName>
        <fullName evidence="1">Uncharacterized protein</fullName>
    </submittedName>
</protein>
<dbReference type="EMBL" id="OANU01000108">
    <property type="protein sequence ID" value="SNX50232.1"/>
    <property type="molecule type" value="Genomic_DNA"/>
</dbReference>
<name>A0A240ENF8_9VIBR</name>
<reference evidence="2" key="1">
    <citation type="submission" date="2016-06" db="EMBL/GenBank/DDBJ databases">
        <authorList>
            <person name="Rodrigo-Torres L."/>
            <person name="Arahal R.D."/>
            <person name="Lucena T."/>
        </authorList>
    </citation>
    <scope>NUCLEOTIDE SEQUENCE [LARGE SCALE GENOMIC DNA]</scope>
    <source>
        <strain evidence="2">CECT8203</strain>
    </source>
</reference>
<sequence length="71" mass="8001">MMNGIGITAIQTALKATYEVQTPSTLSMIDLIPVLNQPNKNELLLPIMLSASTEGRKELRHFLNSEKQYQR</sequence>
<gene>
    <name evidence="1" type="ORF">VTH8203_03886</name>
</gene>
<dbReference type="AlphaFoldDB" id="A0A240ENF8"/>
<organism evidence="1 2">
    <name type="scientific">Vibrio thalassae</name>
    <dbReference type="NCBI Taxonomy" id="1243014"/>
    <lineage>
        <taxon>Bacteria</taxon>
        <taxon>Pseudomonadati</taxon>
        <taxon>Pseudomonadota</taxon>
        <taxon>Gammaproteobacteria</taxon>
        <taxon>Vibrionales</taxon>
        <taxon>Vibrionaceae</taxon>
        <taxon>Vibrio</taxon>
    </lineage>
</organism>
<proteinExistence type="predicted"/>
<evidence type="ECO:0000313" key="2">
    <source>
        <dbReference type="Proteomes" id="UP000219336"/>
    </source>
</evidence>
<accession>A0A240ENF8</accession>
<dbReference type="RefSeq" id="WP_096995183.1">
    <property type="nucleotide sequence ID" value="NZ_JBHSII010000013.1"/>
</dbReference>